<reference evidence="1 2" key="1">
    <citation type="submission" date="2018-02" db="EMBL/GenBank/DDBJ databases">
        <title>Genomic Encyclopedia of Archaeal and Bacterial Type Strains, Phase II (KMG-II): from individual species to whole genera.</title>
        <authorList>
            <person name="Goeker M."/>
        </authorList>
    </citation>
    <scope>NUCLEOTIDE SEQUENCE [LARGE SCALE GENOMIC DNA]</scope>
    <source>
        <strain evidence="1 2">YU 961-1</strain>
    </source>
</reference>
<accession>A0A2S6GV19</accession>
<evidence type="ECO:0000313" key="2">
    <source>
        <dbReference type="Proteomes" id="UP000239203"/>
    </source>
</evidence>
<evidence type="ECO:0000313" key="1">
    <source>
        <dbReference type="EMBL" id="PPK69092.1"/>
    </source>
</evidence>
<dbReference type="EMBL" id="PTIX01000004">
    <property type="protein sequence ID" value="PPK69092.1"/>
    <property type="molecule type" value="Genomic_DNA"/>
</dbReference>
<proteinExistence type="predicted"/>
<dbReference type="Gene3D" id="1.10.3210.10">
    <property type="entry name" value="Hypothetical protein af1432"/>
    <property type="match status" value="1"/>
</dbReference>
<dbReference type="SUPFAM" id="SSF109604">
    <property type="entry name" value="HD-domain/PDEase-like"/>
    <property type="match status" value="1"/>
</dbReference>
<dbReference type="RefSeq" id="WP_104478616.1">
    <property type="nucleotide sequence ID" value="NZ_CP154825.1"/>
</dbReference>
<dbReference type="Proteomes" id="UP000239203">
    <property type="component" value="Unassembled WGS sequence"/>
</dbReference>
<name>A0A2S6GV19_9PSEU</name>
<comment type="caution">
    <text evidence="1">The sequence shown here is derived from an EMBL/GenBank/DDBJ whole genome shotgun (WGS) entry which is preliminary data.</text>
</comment>
<sequence>MFTLEDAVRIARDAHEGQLDKAGRPYIEHPLRVMSTLDGDHDRMTAVLHDVIEDTAVTADDLTAAGCPPEVVLAVEAISKHPDESQQDYLTRVAANPMALRVKHADIADNSSPARLATLDEPTRERLRAKYAHALAYLASLATPDPHATSDA</sequence>
<keyword evidence="2" id="KW-1185">Reference proteome</keyword>
<dbReference type="AlphaFoldDB" id="A0A2S6GV19"/>
<organism evidence="1 2">
    <name type="scientific">Actinokineospora auranticolor</name>
    <dbReference type="NCBI Taxonomy" id="155976"/>
    <lineage>
        <taxon>Bacteria</taxon>
        <taxon>Bacillati</taxon>
        <taxon>Actinomycetota</taxon>
        <taxon>Actinomycetes</taxon>
        <taxon>Pseudonocardiales</taxon>
        <taxon>Pseudonocardiaceae</taxon>
        <taxon>Actinokineospora</taxon>
    </lineage>
</organism>
<dbReference type="OrthoDB" id="9802385at2"/>
<protein>
    <submittedName>
        <fullName evidence="1">HD domain-containing protein</fullName>
    </submittedName>
</protein>
<dbReference type="Pfam" id="PF13328">
    <property type="entry name" value="HD_4"/>
    <property type="match status" value="1"/>
</dbReference>
<gene>
    <name evidence="1" type="ORF">CLV40_104343</name>
</gene>